<reference evidence="3" key="1">
    <citation type="journal article" date="2019" name="Int. J. Syst. Evol. Microbiol.">
        <title>The Global Catalogue of Microorganisms (GCM) 10K type strain sequencing project: providing services to taxonomists for standard genome sequencing and annotation.</title>
        <authorList>
            <consortium name="The Broad Institute Genomics Platform"/>
            <consortium name="The Broad Institute Genome Sequencing Center for Infectious Disease"/>
            <person name="Wu L."/>
            <person name="Ma J."/>
        </authorList>
    </citation>
    <scope>NUCLEOTIDE SEQUENCE [LARGE SCALE GENOMIC DNA]</scope>
    <source>
        <strain evidence="3">CCM 8895</strain>
    </source>
</reference>
<dbReference type="Proteomes" id="UP001596186">
    <property type="component" value="Unassembled WGS sequence"/>
</dbReference>
<keyword evidence="3" id="KW-1185">Reference proteome</keyword>
<dbReference type="Pfam" id="PF12682">
    <property type="entry name" value="Flavodoxin_4"/>
    <property type="match status" value="1"/>
</dbReference>
<dbReference type="PANTHER" id="PTHR39201:SF1">
    <property type="entry name" value="FLAVODOXIN-LIKE DOMAIN-CONTAINING PROTEIN"/>
    <property type="match status" value="1"/>
</dbReference>
<feature type="domain" description="Flavodoxin-like" evidence="1">
    <location>
        <begin position="3"/>
        <end position="147"/>
    </location>
</feature>
<evidence type="ECO:0000313" key="3">
    <source>
        <dbReference type="Proteomes" id="UP001596186"/>
    </source>
</evidence>
<dbReference type="InterPro" id="IPR029039">
    <property type="entry name" value="Flavoprotein-like_sf"/>
</dbReference>
<dbReference type="PROSITE" id="PS50902">
    <property type="entry name" value="FLAVODOXIN_LIKE"/>
    <property type="match status" value="1"/>
</dbReference>
<evidence type="ECO:0000313" key="2">
    <source>
        <dbReference type="EMBL" id="MFC6323572.1"/>
    </source>
</evidence>
<protein>
    <submittedName>
        <fullName evidence="2">Flavodoxin</fullName>
    </submittedName>
</protein>
<name>A0ABW1UX43_9LACO</name>
<sequence length="147" mass="16626">MKSIVIYFTQSGTTKAAAEKIAAKTDSDIVEMTTSDVYPDNFDDLVAKAKEQIDGNERPVINEDFDFSDYKTIYLGFPIWYQQPPMIIHSFFEKFDLTDKTVIPFITSGSSSFSVCEPYMNNMKTNAKLENGFRSNSDLEIEEGLAL</sequence>
<dbReference type="EMBL" id="JBHSSN010000014">
    <property type="protein sequence ID" value="MFC6323572.1"/>
    <property type="molecule type" value="Genomic_DNA"/>
</dbReference>
<comment type="caution">
    <text evidence="2">The sequence shown here is derived from an EMBL/GenBank/DDBJ whole genome shotgun (WGS) entry which is preliminary data.</text>
</comment>
<dbReference type="InterPro" id="IPR008254">
    <property type="entry name" value="Flavodoxin/NO_synth"/>
</dbReference>
<proteinExistence type="predicted"/>
<dbReference type="PANTHER" id="PTHR39201">
    <property type="entry name" value="EXPORTED PROTEIN-RELATED"/>
    <property type="match status" value="1"/>
</dbReference>
<dbReference type="Gene3D" id="3.40.50.360">
    <property type="match status" value="1"/>
</dbReference>
<evidence type="ECO:0000259" key="1">
    <source>
        <dbReference type="PROSITE" id="PS50902"/>
    </source>
</evidence>
<dbReference type="SUPFAM" id="SSF52218">
    <property type="entry name" value="Flavoproteins"/>
    <property type="match status" value="1"/>
</dbReference>
<gene>
    <name evidence="2" type="ORF">ACFP1F_07470</name>
</gene>
<dbReference type="RefSeq" id="WP_125592562.1">
    <property type="nucleotide sequence ID" value="NZ_JBHSSN010000014.1"/>
</dbReference>
<accession>A0ABW1UX43</accession>
<organism evidence="2 3">
    <name type="scientific">Companilactobacillus baiquanensis</name>
    <dbReference type="NCBI Taxonomy" id="2486005"/>
    <lineage>
        <taxon>Bacteria</taxon>
        <taxon>Bacillati</taxon>
        <taxon>Bacillota</taxon>
        <taxon>Bacilli</taxon>
        <taxon>Lactobacillales</taxon>
        <taxon>Lactobacillaceae</taxon>
        <taxon>Companilactobacillus</taxon>
    </lineage>
</organism>